<evidence type="ECO:0008006" key="20">
    <source>
        <dbReference type="Google" id="ProtNLM"/>
    </source>
</evidence>
<feature type="transmembrane region" description="Helical" evidence="17">
    <location>
        <begin position="156"/>
        <end position="175"/>
    </location>
</feature>
<comment type="catalytic activity">
    <reaction evidence="15">
        <text>13-(9Z-hexadecenoyloxy)-octadecanoate + H2O = 13-hydroxy-octadecanoate + (9Z)-hexadecenoate + H(+)</text>
        <dbReference type="Rhea" id="RHEA:52076"/>
        <dbReference type="ChEBI" id="CHEBI:15377"/>
        <dbReference type="ChEBI" id="CHEBI:15378"/>
        <dbReference type="ChEBI" id="CHEBI:32372"/>
        <dbReference type="ChEBI" id="CHEBI:136304"/>
        <dbReference type="ChEBI" id="CHEBI:136315"/>
    </reaction>
    <physiologicalReaction direction="left-to-right" evidence="15">
        <dbReference type="Rhea" id="RHEA:52077"/>
    </physiologicalReaction>
</comment>
<evidence type="ECO:0000256" key="12">
    <source>
        <dbReference type="ARBA" id="ARBA00048800"/>
    </source>
</evidence>
<comment type="catalytic activity">
    <reaction evidence="11">
        <text>12-(9Z-octadecenoyloxy)-octadecanoate + H2O = 12-hydroxyoctadecanoate + (9Z)-octadecenoate + H(+)</text>
        <dbReference type="Rhea" id="RHEA:52060"/>
        <dbReference type="ChEBI" id="CHEBI:15377"/>
        <dbReference type="ChEBI" id="CHEBI:15378"/>
        <dbReference type="ChEBI" id="CHEBI:30823"/>
        <dbReference type="ChEBI" id="CHEBI:84201"/>
        <dbReference type="ChEBI" id="CHEBI:136302"/>
    </reaction>
    <physiologicalReaction direction="left-to-right" evidence="11">
        <dbReference type="Rhea" id="RHEA:52061"/>
    </physiologicalReaction>
</comment>
<sequence>MSLAIFHLFAAAINTYVIWYDQTYVELPLENELLKTLPLKSRSMFLTIWCLIIQTVYHTIAFLNDVFGSTAASPRSRPLIRSIRDTLFSLAFPIALYVSTAFWAIYAVDKDLIFPDHIEKLYPTWVNHVMHTTVSVFMFVELLLASRNYPSRKIGVSIITAFNLAYMSWFLTIYFNTGAWVYPVFEPLNWPMRVVFLILSHSTVVGFYLIGEKLNYLANPNTKAYTNGTVTEASPKKKR</sequence>
<evidence type="ECO:0000256" key="8">
    <source>
        <dbReference type="ARBA" id="ARBA00047427"/>
    </source>
</evidence>
<evidence type="ECO:0000256" key="16">
    <source>
        <dbReference type="ARBA" id="ARBA00049428"/>
    </source>
</evidence>
<evidence type="ECO:0000256" key="7">
    <source>
        <dbReference type="ARBA" id="ARBA00047368"/>
    </source>
</evidence>
<keyword evidence="5 17" id="KW-1133">Transmembrane helix</keyword>
<evidence type="ECO:0000256" key="5">
    <source>
        <dbReference type="ARBA" id="ARBA00022989"/>
    </source>
</evidence>
<comment type="similarity">
    <text evidence="3">Belongs to the AIG1 family.</text>
</comment>
<evidence type="ECO:0000256" key="9">
    <source>
        <dbReference type="ARBA" id="ARBA00047863"/>
    </source>
</evidence>
<dbReference type="PANTHER" id="PTHR10989:SF16">
    <property type="entry name" value="AT02829P-RELATED"/>
    <property type="match status" value="1"/>
</dbReference>
<dbReference type="PANTHER" id="PTHR10989">
    <property type="entry name" value="ANDROGEN-INDUCED PROTEIN 1-RELATED"/>
    <property type="match status" value="1"/>
</dbReference>
<comment type="catalytic activity">
    <reaction evidence="13">
        <text>9-octadecanoyloxy-octadecanoate + H2O = 9-hydroxy-octadecanoate + octadecanoate + H(+)</text>
        <dbReference type="Rhea" id="RHEA:52096"/>
        <dbReference type="ChEBI" id="CHEBI:15377"/>
        <dbReference type="ChEBI" id="CHEBI:15378"/>
        <dbReference type="ChEBI" id="CHEBI:25629"/>
        <dbReference type="ChEBI" id="CHEBI:136286"/>
        <dbReference type="ChEBI" id="CHEBI:136373"/>
    </reaction>
    <physiologicalReaction direction="left-to-right" evidence="13">
        <dbReference type="Rhea" id="RHEA:52097"/>
    </physiologicalReaction>
</comment>
<protein>
    <recommendedName>
        <fullName evidence="20">Androgen-induced gene 1 protein-like</fullName>
    </recommendedName>
</protein>
<evidence type="ECO:0000256" key="13">
    <source>
        <dbReference type="ARBA" id="ARBA00049221"/>
    </source>
</evidence>
<dbReference type="Proteomes" id="UP000837857">
    <property type="component" value="Chromosome 4"/>
</dbReference>
<feature type="transmembrane region" description="Helical" evidence="17">
    <location>
        <begin position="125"/>
        <end position="144"/>
    </location>
</feature>
<comment type="catalytic activity">
    <reaction evidence="7">
        <text>12-hexadecanoyloxy-octadecanoate + H2O = 12-hydroxyoctadecanoate + hexadecanoate + H(+)</text>
        <dbReference type="Rhea" id="RHEA:52056"/>
        <dbReference type="ChEBI" id="CHEBI:7896"/>
        <dbReference type="ChEBI" id="CHEBI:15377"/>
        <dbReference type="ChEBI" id="CHEBI:15378"/>
        <dbReference type="ChEBI" id="CHEBI:83677"/>
        <dbReference type="ChEBI" id="CHEBI:84201"/>
    </reaction>
    <physiologicalReaction direction="left-to-right" evidence="7">
        <dbReference type="Rhea" id="RHEA:52057"/>
    </physiologicalReaction>
</comment>
<feature type="transmembrane region" description="Helical" evidence="17">
    <location>
        <begin position="190"/>
        <end position="210"/>
    </location>
</feature>
<comment type="catalytic activity">
    <reaction evidence="12">
        <text>9-(9Z-octadecenoyloxy)-octadecanoate + H2O = 9-hydroxy-octadecanoate + (9Z)-octadecenoate + H(+)</text>
        <dbReference type="Rhea" id="RHEA:52048"/>
        <dbReference type="ChEBI" id="CHEBI:15377"/>
        <dbReference type="ChEBI" id="CHEBI:15378"/>
        <dbReference type="ChEBI" id="CHEBI:30823"/>
        <dbReference type="ChEBI" id="CHEBI:136282"/>
        <dbReference type="ChEBI" id="CHEBI:136286"/>
    </reaction>
    <physiologicalReaction direction="left-to-right" evidence="12">
        <dbReference type="Rhea" id="RHEA:52049"/>
    </physiologicalReaction>
</comment>
<dbReference type="InterPro" id="IPR006838">
    <property type="entry name" value="ADTRP_AIG1"/>
</dbReference>
<feature type="transmembrane region" description="Helical" evidence="17">
    <location>
        <begin position="44"/>
        <end position="67"/>
    </location>
</feature>
<feature type="non-terminal residue" evidence="18">
    <location>
        <position position="1"/>
    </location>
</feature>
<name>A0ABN8ISL2_9NEOP</name>
<evidence type="ECO:0000256" key="11">
    <source>
        <dbReference type="ARBA" id="ARBA00048701"/>
    </source>
</evidence>
<comment type="catalytic activity">
    <reaction evidence="16">
        <text>12-(9Z-hexadecenoyloxy)-octadecanoate + H2O = 12-hydroxyoctadecanoate + (9Z)-hexadecenoate + H(+)</text>
        <dbReference type="Rhea" id="RHEA:52072"/>
        <dbReference type="ChEBI" id="CHEBI:15377"/>
        <dbReference type="ChEBI" id="CHEBI:15378"/>
        <dbReference type="ChEBI" id="CHEBI:32372"/>
        <dbReference type="ChEBI" id="CHEBI:84201"/>
        <dbReference type="ChEBI" id="CHEBI:136312"/>
    </reaction>
    <physiologicalReaction direction="left-to-right" evidence="16">
        <dbReference type="Rhea" id="RHEA:52073"/>
    </physiologicalReaction>
</comment>
<evidence type="ECO:0000256" key="1">
    <source>
        <dbReference type="ARBA" id="ARBA00000923"/>
    </source>
</evidence>
<evidence type="ECO:0000256" key="10">
    <source>
        <dbReference type="ARBA" id="ARBA00048680"/>
    </source>
</evidence>
<evidence type="ECO:0000256" key="17">
    <source>
        <dbReference type="SAM" id="Phobius"/>
    </source>
</evidence>
<keyword evidence="6 17" id="KW-0472">Membrane</keyword>
<dbReference type="Pfam" id="PF04750">
    <property type="entry name" value="Far-17a_AIG1"/>
    <property type="match status" value="1"/>
</dbReference>
<feature type="transmembrane region" description="Helical" evidence="17">
    <location>
        <begin position="87"/>
        <end position="105"/>
    </location>
</feature>
<comment type="catalytic activity">
    <reaction evidence="1">
        <text>9-(9Z-hexadecenoyloxy)-octadecanoate + H2O = (9Z)-hexadecenoate + 9-hydroxy-octadecanoate + H(+)</text>
        <dbReference type="Rhea" id="RHEA:52068"/>
        <dbReference type="ChEBI" id="CHEBI:15377"/>
        <dbReference type="ChEBI" id="CHEBI:15378"/>
        <dbReference type="ChEBI" id="CHEBI:32372"/>
        <dbReference type="ChEBI" id="CHEBI:136286"/>
        <dbReference type="ChEBI" id="CHEBI:136309"/>
    </reaction>
    <physiologicalReaction direction="left-to-right" evidence="1">
        <dbReference type="Rhea" id="RHEA:52069"/>
    </physiologicalReaction>
</comment>
<keyword evidence="4 17" id="KW-0812">Transmembrane</keyword>
<keyword evidence="19" id="KW-1185">Reference proteome</keyword>
<dbReference type="EMBL" id="OW152816">
    <property type="protein sequence ID" value="CAH2066015.1"/>
    <property type="molecule type" value="Genomic_DNA"/>
</dbReference>
<proteinExistence type="inferred from homology"/>
<evidence type="ECO:0000313" key="19">
    <source>
        <dbReference type="Proteomes" id="UP000837857"/>
    </source>
</evidence>
<reference evidence="18" key="1">
    <citation type="submission" date="2022-03" db="EMBL/GenBank/DDBJ databases">
        <authorList>
            <person name="Martin H S."/>
        </authorList>
    </citation>
    <scope>NUCLEOTIDE SEQUENCE</scope>
</reference>
<evidence type="ECO:0000313" key="18">
    <source>
        <dbReference type="EMBL" id="CAH2066015.1"/>
    </source>
</evidence>
<comment type="catalytic activity">
    <reaction evidence="10">
        <text>12-octadecanoyloxy-octadecanoate + H2O = 12-hydroxyoctadecanoate + octadecanoate + H(+)</text>
        <dbReference type="Rhea" id="RHEA:52080"/>
        <dbReference type="ChEBI" id="CHEBI:15377"/>
        <dbReference type="ChEBI" id="CHEBI:15378"/>
        <dbReference type="ChEBI" id="CHEBI:25629"/>
        <dbReference type="ChEBI" id="CHEBI:84201"/>
        <dbReference type="ChEBI" id="CHEBI:136330"/>
    </reaction>
    <physiologicalReaction direction="left-to-right" evidence="10">
        <dbReference type="Rhea" id="RHEA:52081"/>
    </physiologicalReaction>
</comment>
<accession>A0ABN8ISL2</accession>
<evidence type="ECO:0000256" key="3">
    <source>
        <dbReference type="ARBA" id="ARBA00009300"/>
    </source>
</evidence>
<evidence type="ECO:0000256" key="2">
    <source>
        <dbReference type="ARBA" id="ARBA00004127"/>
    </source>
</evidence>
<comment type="subcellular location">
    <subcellularLocation>
        <location evidence="2">Endomembrane system</location>
        <topology evidence="2">Multi-pass membrane protein</topology>
    </subcellularLocation>
</comment>
<evidence type="ECO:0000256" key="15">
    <source>
        <dbReference type="ARBA" id="ARBA00049322"/>
    </source>
</evidence>
<evidence type="ECO:0000256" key="6">
    <source>
        <dbReference type="ARBA" id="ARBA00023136"/>
    </source>
</evidence>
<evidence type="ECO:0000256" key="4">
    <source>
        <dbReference type="ARBA" id="ARBA00022692"/>
    </source>
</evidence>
<gene>
    <name evidence="18" type="ORF">IPOD504_LOCUS13238</name>
</gene>
<comment type="catalytic activity">
    <reaction evidence="9">
        <text>9-hexadecanoyloxy-octadecanoate + H2O = 9-hydroxy-octadecanoate + hexadecanoate + H(+)</text>
        <dbReference type="Rhea" id="RHEA:52052"/>
        <dbReference type="ChEBI" id="CHEBI:7896"/>
        <dbReference type="ChEBI" id="CHEBI:15377"/>
        <dbReference type="ChEBI" id="CHEBI:15378"/>
        <dbReference type="ChEBI" id="CHEBI:83670"/>
        <dbReference type="ChEBI" id="CHEBI:136286"/>
    </reaction>
    <physiologicalReaction direction="left-to-right" evidence="9">
        <dbReference type="Rhea" id="RHEA:52053"/>
    </physiologicalReaction>
</comment>
<organism evidence="18 19">
    <name type="scientific">Iphiclides podalirius</name>
    <name type="common">scarce swallowtail</name>
    <dbReference type="NCBI Taxonomy" id="110791"/>
    <lineage>
        <taxon>Eukaryota</taxon>
        <taxon>Metazoa</taxon>
        <taxon>Ecdysozoa</taxon>
        <taxon>Arthropoda</taxon>
        <taxon>Hexapoda</taxon>
        <taxon>Insecta</taxon>
        <taxon>Pterygota</taxon>
        <taxon>Neoptera</taxon>
        <taxon>Endopterygota</taxon>
        <taxon>Lepidoptera</taxon>
        <taxon>Glossata</taxon>
        <taxon>Ditrysia</taxon>
        <taxon>Papilionoidea</taxon>
        <taxon>Papilionidae</taxon>
        <taxon>Papilioninae</taxon>
        <taxon>Iphiclides</taxon>
    </lineage>
</organism>
<comment type="catalytic activity">
    <reaction evidence="14">
        <text>13-(9Z-octadecenoyloxy)-octadecanoate + H2O = 13-hydroxy-octadecanoate + (9Z)-octadecenoate + H(+)</text>
        <dbReference type="Rhea" id="RHEA:52064"/>
        <dbReference type="ChEBI" id="CHEBI:15377"/>
        <dbReference type="ChEBI" id="CHEBI:15378"/>
        <dbReference type="ChEBI" id="CHEBI:30823"/>
        <dbReference type="ChEBI" id="CHEBI:136303"/>
        <dbReference type="ChEBI" id="CHEBI:136304"/>
    </reaction>
    <physiologicalReaction direction="left-to-right" evidence="14">
        <dbReference type="Rhea" id="RHEA:52065"/>
    </physiologicalReaction>
</comment>
<comment type="catalytic activity">
    <reaction evidence="8">
        <text>13-octadecanoyloxy-octadecanoate + H2O = 13-hydroxy-octadecanoate + octadecanoate + H(+)</text>
        <dbReference type="Rhea" id="RHEA:52084"/>
        <dbReference type="ChEBI" id="CHEBI:15377"/>
        <dbReference type="ChEBI" id="CHEBI:15378"/>
        <dbReference type="ChEBI" id="CHEBI:25629"/>
        <dbReference type="ChEBI" id="CHEBI:136304"/>
        <dbReference type="ChEBI" id="CHEBI:136335"/>
    </reaction>
    <physiologicalReaction direction="left-to-right" evidence="8">
        <dbReference type="Rhea" id="RHEA:52085"/>
    </physiologicalReaction>
</comment>
<evidence type="ECO:0000256" key="14">
    <source>
        <dbReference type="ARBA" id="ARBA00049296"/>
    </source>
</evidence>